<sequence>MKISELCEMIEDSFRSGKYPLTQETEKQRSKLVKVINRSSSEDLKGDNIIIETRINDFFVMNNYVSEITHLPGMIEMDTLDSFKMLSRRMDRIKNDVNDITIKKIK</sequence>
<organism evidence="1 2">
    <name type="scientific">Candidatus Nitrosocosmicus arcticus</name>
    <dbReference type="NCBI Taxonomy" id="2035267"/>
    <lineage>
        <taxon>Archaea</taxon>
        <taxon>Nitrososphaerota</taxon>
        <taxon>Nitrososphaeria</taxon>
        <taxon>Nitrososphaerales</taxon>
        <taxon>Nitrososphaeraceae</taxon>
        <taxon>Candidatus Nitrosocosmicus</taxon>
    </lineage>
</organism>
<dbReference type="RefSeq" id="WP_144733596.1">
    <property type="nucleotide sequence ID" value="NZ_ML675590.1"/>
</dbReference>
<protein>
    <submittedName>
        <fullName evidence="1">Uncharacterized protein</fullName>
    </submittedName>
</protein>
<dbReference type="EMBL" id="VOAH01000015">
    <property type="protein sequence ID" value="TVP39411.1"/>
    <property type="molecule type" value="Genomic_DNA"/>
</dbReference>
<name>A0A557SS29_9ARCH</name>
<dbReference type="OrthoDB" id="6920at2157"/>
<gene>
    <name evidence="1" type="ORF">NARC_150005</name>
</gene>
<keyword evidence="2" id="KW-1185">Reference proteome</keyword>
<reference evidence="1 2" key="1">
    <citation type="journal article" date="2019" name="Front. Microbiol.">
        <title>Ammonia Oxidation by the Arctic Terrestrial Thaumarchaeote Candidatus Nitrosocosmicus arcticus Is Stimulated by Increasing Temperatures.</title>
        <authorList>
            <person name="Alves R.J.E."/>
            <person name="Kerou M."/>
            <person name="Zappe A."/>
            <person name="Bittner R."/>
            <person name="Abby S.S."/>
            <person name="Schmidt H.A."/>
            <person name="Pfeifer K."/>
            <person name="Schleper C."/>
        </authorList>
    </citation>
    <scope>NUCLEOTIDE SEQUENCE [LARGE SCALE GENOMIC DNA]</scope>
    <source>
        <strain evidence="1 2">Kfb</strain>
    </source>
</reference>
<evidence type="ECO:0000313" key="2">
    <source>
        <dbReference type="Proteomes" id="UP000315289"/>
    </source>
</evidence>
<dbReference type="Proteomes" id="UP000315289">
    <property type="component" value="Unassembled WGS sequence"/>
</dbReference>
<dbReference type="AlphaFoldDB" id="A0A557SS29"/>
<comment type="caution">
    <text evidence="1">The sequence shown here is derived from an EMBL/GenBank/DDBJ whole genome shotgun (WGS) entry which is preliminary data.</text>
</comment>
<accession>A0A557SS29</accession>
<proteinExistence type="predicted"/>
<evidence type="ECO:0000313" key="1">
    <source>
        <dbReference type="EMBL" id="TVP39411.1"/>
    </source>
</evidence>